<dbReference type="Gene3D" id="3.40.50.300">
    <property type="entry name" value="P-loop containing nucleotide triphosphate hydrolases"/>
    <property type="match status" value="2"/>
</dbReference>
<dbReference type="HOGENOM" id="CLU_006135_0_0_5"/>
<feature type="domain" description="YhaN AAA" evidence="2">
    <location>
        <begin position="3"/>
        <end position="215"/>
    </location>
</feature>
<feature type="coiled-coil region" evidence="1">
    <location>
        <begin position="486"/>
        <end position="520"/>
    </location>
</feature>
<sequence>MDMRLGRLDLIRFGAFTDHVLQFPEPMPGAPDLHVVVGANEAGKSTTLAAIEAVLFGIPQQSPHNFRHAYPDMRVGGRLEMPGQPPFELVRRKGRKDTVLDLAGTALPGGEAKVAALVGDLSLESVQRMVTLTAERLRQGGEEMLLNARDEVGQALFAAGSGMAGLHQMFKTLEEEADALWGPRRAAHRAHTRAEEALRSAEEAIRAHTLSERDWQAARKALDAAQAALATLETQAKDTQTALARVSRTRRVLRDLRTWQALEAQRATLPQAPRLPADAGARLDAALHEAALAAQSLETLAVQRAALQAERDALTPDARLLARADDITALAERRIARAADRDRLPALLHDIAVAEASVRRLSEDLGRPPEAPLPDRSDLKRARALLSRRGPLETSRANAATAWAEADERLAALARDEAALGPDHDSTALAAALAAVRAEEEVGALKTLAAEARTTASALARRLAPLDPGGGVAALAALRVPARDEVLVHRDAVRALEERRRDLEREGRDLSAERERLTGEARALTQTGGAVAPATLAEARAERDALWRRVKAHWRGDGSASADPELLAKALEVAQENADALADRRFEHAEAAARLARLEADQDRLEARARTHAAEVAALGQEAGRLEADWRTLCPEGAQPPRGPEALLDWLAERAAVLALAEQADAAAARLAVHEAHLQRLGEGLLTALSAVADVSGLAGQPVAMILEAARATLETLTRRRDDRQRLRRAQDEARQTLDRLAQTRTEAQTALADTEHTLRLLAEHLGLDPSTPAERLEHDLETLEHLLAAGETLRRQREEDWARLDAEAQAFETAAQALAAALAPDLPPADGQALALALAGRLAQARRDTDRRRDLDASLARLTAQHDQAEASRAHALAALEPLFQQAGVAVDNVAMLQEAIARSDTARAVESERAAVLERLRGDGDGLPLETLQAEAADADPDTLAAEEERLRQAFDDLDTALTTAREQHRDAARAFASLGGDDGAARAASDRAAALETLAQVTGAYLRARGATILLRWGLERFRRERQGPLLRRAGALFAILTEGSFTSLEVEFDDQDRASLHGQRPDGSRVGLEGLSAGTVDQLYLALRLASLELARAHGPGLPFIADDLFLTFDDRRAAAGFRVLAEVARSTQVLFFTHHTHLIEVATQALGVAPSLQVLGER</sequence>
<dbReference type="PANTHER" id="PTHR41259">
    <property type="entry name" value="DOUBLE-STRAND BREAK REPAIR RAD50 ATPASE, PUTATIVE-RELATED"/>
    <property type="match status" value="1"/>
</dbReference>
<keyword evidence="4" id="KW-1185">Reference proteome</keyword>
<dbReference type="Proteomes" id="UP000033220">
    <property type="component" value="Chromosome DSM 122"/>
</dbReference>
<accession>H6SJD6</accession>
<dbReference type="PATRIC" id="fig|1150469.3.peg.1663"/>
<feature type="coiled-coil region" evidence="1">
    <location>
        <begin position="184"/>
        <end position="249"/>
    </location>
</feature>
<reference evidence="3 4" key="1">
    <citation type="submission" date="2012-02" db="EMBL/GenBank/DDBJ databases">
        <title>Shotgun genome sequence of Phaeospirillum photometricum DSM 122.</title>
        <authorList>
            <person name="Duquesne K."/>
            <person name="Sturgis J."/>
        </authorList>
    </citation>
    <scope>NUCLEOTIDE SEQUENCE [LARGE SCALE GENOMIC DNA]</scope>
    <source>
        <strain evidence="4">DSM122</strain>
    </source>
</reference>
<gene>
    <name evidence="3" type="ORF">RSPPHO_01475</name>
</gene>
<dbReference type="PANTHER" id="PTHR41259:SF1">
    <property type="entry name" value="DOUBLE-STRAND BREAK REPAIR RAD50 ATPASE, PUTATIVE-RELATED"/>
    <property type="match status" value="1"/>
</dbReference>
<name>H6SJD6_PARPM</name>
<evidence type="ECO:0000313" key="3">
    <source>
        <dbReference type="EMBL" id="CCG08101.1"/>
    </source>
</evidence>
<proteinExistence type="predicted"/>
<feature type="coiled-coil region" evidence="1">
    <location>
        <begin position="588"/>
        <end position="615"/>
    </location>
</feature>
<protein>
    <recommendedName>
        <fullName evidence="2">YhaN AAA domain-containing protein</fullName>
    </recommendedName>
</protein>
<dbReference type="EMBL" id="HE663493">
    <property type="protein sequence ID" value="CCG08101.1"/>
    <property type="molecule type" value="Genomic_DNA"/>
</dbReference>
<dbReference type="Pfam" id="PF13514">
    <property type="entry name" value="AAA_27"/>
    <property type="match status" value="1"/>
</dbReference>
<dbReference type="eggNOG" id="COG1196">
    <property type="taxonomic scope" value="Bacteria"/>
</dbReference>
<dbReference type="STRING" id="1150469.RSPPHO_01475"/>
<dbReference type="eggNOG" id="COG4717">
    <property type="taxonomic scope" value="Bacteria"/>
</dbReference>
<dbReference type="InterPro" id="IPR038734">
    <property type="entry name" value="YhaN_AAA"/>
</dbReference>
<evidence type="ECO:0000259" key="2">
    <source>
        <dbReference type="Pfam" id="PF13514"/>
    </source>
</evidence>
<dbReference type="KEGG" id="rpm:RSPPHO_01475"/>
<dbReference type="AlphaFoldDB" id="H6SJD6"/>
<dbReference type="SUPFAM" id="SSF52540">
    <property type="entry name" value="P-loop containing nucleoside triphosphate hydrolases"/>
    <property type="match status" value="1"/>
</dbReference>
<evidence type="ECO:0000313" key="4">
    <source>
        <dbReference type="Proteomes" id="UP000033220"/>
    </source>
</evidence>
<dbReference type="InterPro" id="IPR027417">
    <property type="entry name" value="P-loop_NTPase"/>
</dbReference>
<evidence type="ECO:0000256" key="1">
    <source>
        <dbReference type="SAM" id="Coils"/>
    </source>
</evidence>
<organism evidence="3 4">
    <name type="scientific">Pararhodospirillum photometricum DSM 122</name>
    <dbReference type="NCBI Taxonomy" id="1150469"/>
    <lineage>
        <taxon>Bacteria</taxon>
        <taxon>Pseudomonadati</taxon>
        <taxon>Pseudomonadota</taxon>
        <taxon>Alphaproteobacteria</taxon>
        <taxon>Rhodospirillales</taxon>
        <taxon>Rhodospirillaceae</taxon>
        <taxon>Pararhodospirillum</taxon>
    </lineage>
</organism>
<keyword evidence="1" id="KW-0175">Coiled coil</keyword>
<feature type="coiled-coil region" evidence="1">
    <location>
        <begin position="707"/>
        <end position="747"/>
    </location>
</feature>